<dbReference type="CDD" id="cd00311">
    <property type="entry name" value="TIM"/>
    <property type="match status" value="1"/>
</dbReference>
<dbReference type="InterPro" id="IPR000652">
    <property type="entry name" value="Triosephosphate_isomerase"/>
</dbReference>
<keyword evidence="4" id="KW-0312">Gluconeogenesis</keyword>
<evidence type="ECO:0000256" key="2">
    <source>
        <dbReference type="ARBA" id="ARBA00011738"/>
    </source>
</evidence>
<keyword evidence="6" id="KW-1185">Reference proteome</keyword>
<keyword evidence="3 4" id="KW-0413">Isomerase</keyword>
<protein>
    <recommendedName>
        <fullName evidence="4">Triosephosphate isomerase</fullName>
        <ecNumber evidence="4">5.3.1.1</ecNumber>
    </recommendedName>
</protein>
<comment type="caution">
    <text evidence="5">The sequence shown here is derived from an EMBL/GenBank/DDBJ whole genome shotgun (WGS) entry which is preliminary data.</text>
</comment>
<dbReference type="Pfam" id="PF00121">
    <property type="entry name" value="TIM"/>
    <property type="match status" value="1"/>
</dbReference>
<dbReference type="PROSITE" id="PS51440">
    <property type="entry name" value="TIM_2"/>
    <property type="match status" value="1"/>
</dbReference>
<evidence type="ECO:0000313" key="6">
    <source>
        <dbReference type="Proteomes" id="UP001642464"/>
    </source>
</evidence>
<proteinExistence type="inferred from homology"/>
<comment type="pathway">
    <text evidence="4">Carbohydrate degradation; glycolysis; D-glyceraldehyde 3-phosphate from glycerone phosphate: step 1/1.</text>
</comment>
<evidence type="ECO:0000256" key="1">
    <source>
        <dbReference type="ARBA" id="ARBA00007422"/>
    </source>
</evidence>
<dbReference type="NCBIfam" id="TIGR00419">
    <property type="entry name" value="tim"/>
    <property type="match status" value="1"/>
</dbReference>
<evidence type="ECO:0000256" key="3">
    <source>
        <dbReference type="ARBA" id="ARBA00023235"/>
    </source>
</evidence>
<dbReference type="EC" id="5.3.1.1" evidence="4"/>
<name>A0ABP0PKI1_9DINO</name>
<evidence type="ECO:0000256" key="4">
    <source>
        <dbReference type="RuleBase" id="RU363013"/>
    </source>
</evidence>
<gene>
    <name evidence="5" type="ORF">SCF082_LOCUS36800</name>
</gene>
<dbReference type="PANTHER" id="PTHR21139">
    <property type="entry name" value="TRIOSEPHOSPHATE ISOMERASE"/>
    <property type="match status" value="1"/>
</dbReference>
<dbReference type="SUPFAM" id="SSF51351">
    <property type="entry name" value="Triosephosphate isomerase (TIM)"/>
    <property type="match status" value="1"/>
</dbReference>
<dbReference type="Gene3D" id="3.20.20.70">
    <property type="entry name" value="Aldolase class I"/>
    <property type="match status" value="1"/>
</dbReference>
<dbReference type="PROSITE" id="PS00171">
    <property type="entry name" value="TIM_1"/>
    <property type="match status" value="1"/>
</dbReference>
<comment type="similarity">
    <text evidence="1 4">Belongs to the triosephosphate isomerase family.</text>
</comment>
<keyword evidence="4" id="KW-0324">Glycolysis</keyword>
<comment type="pathway">
    <text evidence="4">Carbohydrate biosynthesis; gluconeogenesis.</text>
</comment>
<dbReference type="InterPro" id="IPR035990">
    <property type="entry name" value="TIM_sf"/>
</dbReference>
<dbReference type="EMBL" id="CAXAMM010036780">
    <property type="protein sequence ID" value="CAK9076261.1"/>
    <property type="molecule type" value="Genomic_DNA"/>
</dbReference>
<dbReference type="InterPro" id="IPR013785">
    <property type="entry name" value="Aldolase_TIM"/>
</dbReference>
<dbReference type="InterPro" id="IPR020861">
    <property type="entry name" value="Triosephosphate_isomerase_AS"/>
</dbReference>
<comment type="catalytic activity">
    <reaction evidence="4">
        <text>D-glyceraldehyde 3-phosphate = dihydroxyacetone phosphate</text>
        <dbReference type="Rhea" id="RHEA:18585"/>
        <dbReference type="ChEBI" id="CHEBI:57642"/>
        <dbReference type="ChEBI" id="CHEBI:59776"/>
        <dbReference type="EC" id="5.3.1.1"/>
    </reaction>
</comment>
<dbReference type="GO" id="GO:0016853">
    <property type="term" value="F:isomerase activity"/>
    <property type="evidence" value="ECO:0007669"/>
    <property type="project" value="UniProtKB-KW"/>
</dbReference>
<dbReference type="PANTHER" id="PTHR21139:SF2">
    <property type="entry name" value="TRIOSEPHOSPHATE ISOMERASE"/>
    <property type="match status" value="1"/>
</dbReference>
<organism evidence="5 6">
    <name type="scientific">Durusdinium trenchii</name>
    <dbReference type="NCBI Taxonomy" id="1381693"/>
    <lineage>
        <taxon>Eukaryota</taxon>
        <taxon>Sar</taxon>
        <taxon>Alveolata</taxon>
        <taxon>Dinophyceae</taxon>
        <taxon>Suessiales</taxon>
        <taxon>Symbiodiniaceae</taxon>
        <taxon>Durusdinium</taxon>
    </lineage>
</organism>
<accession>A0ABP0PKI1</accession>
<comment type="subunit">
    <text evidence="2">Homodimer.</text>
</comment>
<reference evidence="5 6" key="1">
    <citation type="submission" date="2024-02" db="EMBL/GenBank/DDBJ databases">
        <authorList>
            <person name="Chen Y."/>
            <person name="Shah S."/>
            <person name="Dougan E. K."/>
            <person name="Thang M."/>
            <person name="Chan C."/>
        </authorList>
    </citation>
    <scope>NUCLEOTIDE SEQUENCE [LARGE SCALE GENOMIC DNA]</scope>
</reference>
<sequence length="259" mass="28096">MSRKPIVGGNWKCNPAKLADAKALVEAWKEKGFDKEKVDVVIAPTALHLGHVKTPLEGLGMAVCAQNVGKNDMGAFTGEWTAAHLQDMEVGYTLIGHSERRSKYGETDEDTALKVEKCQEAGLKANLVEETLPEQTVIFCIGELLEERESGKTDEVNKRQLAAIIPKVKNWDLIVIAYEPVWAIGTGKVATPDQAEETQAAIRAYLPLGRRAGGGRARAWYGGSVTPENCKELITKPNIDGFLVGATAKSRKPGDGRTD</sequence>
<dbReference type="Proteomes" id="UP001642464">
    <property type="component" value="Unassembled WGS sequence"/>
</dbReference>
<evidence type="ECO:0000313" key="5">
    <source>
        <dbReference type="EMBL" id="CAK9076261.1"/>
    </source>
</evidence>